<keyword evidence="2" id="KW-1185">Reference proteome</keyword>
<evidence type="ECO:0000313" key="2">
    <source>
        <dbReference type="Proteomes" id="UP001596174"/>
    </source>
</evidence>
<organism evidence="1 2">
    <name type="scientific">Streptacidiphilus monticola</name>
    <dbReference type="NCBI Taxonomy" id="2161674"/>
    <lineage>
        <taxon>Bacteria</taxon>
        <taxon>Bacillati</taxon>
        <taxon>Actinomycetota</taxon>
        <taxon>Actinomycetes</taxon>
        <taxon>Kitasatosporales</taxon>
        <taxon>Streptomycetaceae</taxon>
        <taxon>Streptacidiphilus</taxon>
    </lineage>
</organism>
<comment type="caution">
    <text evidence="1">The sequence shown here is derived from an EMBL/GenBank/DDBJ whole genome shotgun (WGS) entry which is preliminary data.</text>
</comment>
<dbReference type="EMBL" id="JBHSQJ010000026">
    <property type="protein sequence ID" value="MFC5907179.1"/>
    <property type="molecule type" value="Genomic_DNA"/>
</dbReference>
<name>A0ABW1FY49_9ACTN</name>
<proteinExistence type="predicted"/>
<sequence>AAAPAPAPAAPVVDDADREAVSHTVDLLRHLRADGRGGQAHAVLVEAAHGPAERLPLLARRLEAAGLATDWTTLLWEAAALPPEDVLSAAEHLTDGGRSADGGRLLRQGMARPAAAIGDAVLRLTTQGRPAAARAVVDAYLRTRSTAEAAQVARTDPALLVPLLRESALALSDDLHDELLLALRVAGVDPDSARPQAG</sequence>
<evidence type="ECO:0000313" key="1">
    <source>
        <dbReference type="EMBL" id="MFC5907179.1"/>
    </source>
</evidence>
<reference evidence="2" key="1">
    <citation type="journal article" date="2019" name="Int. J. Syst. Evol. Microbiol.">
        <title>The Global Catalogue of Microorganisms (GCM) 10K type strain sequencing project: providing services to taxonomists for standard genome sequencing and annotation.</title>
        <authorList>
            <consortium name="The Broad Institute Genomics Platform"/>
            <consortium name="The Broad Institute Genome Sequencing Center for Infectious Disease"/>
            <person name="Wu L."/>
            <person name="Ma J."/>
        </authorList>
    </citation>
    <scope>NUCLEOTIDE SEQUENCE [LARGE SCALE GENOMIC DNA]</scope>
    <source>
        <strain evidence="2">JCM 4816</strain>
    </source>
</reference>
<dbReference type="Proteomes" id="UP001596174">
    <property type="component" value="Unassembled WGS sequence"/>
</dbReference>
<accession>A0ABW1FY49</accession>
<gene>
    <name evidence="1" type="ORF">ACFP3V_08100</name>
</gene>
<protein>
    <submittedName>
        <fullName evidence="1">Uncharacterized protein</fullName>
    </submittedName>
</protein>
<feature type="non-terminal residue" evidence="1">
    <location>
        <position position="1"/>
    </location>
</feature>